<dbReference type="RefSeq" id="WP_104792434.1">
    <property type="nucleotide sequence ID" value="NZ_PTPZ01000001.1"/>
</dbReference>
<sequence length="118" mass="14069">MIKKIGYIALLLFFGKGFGQEKQNSPSFKLTPEQKQKSIEIHRKFDADLLALKTKQERQISKVKSENELLELKKKHKKQIDSLHEEHEKETEQIYTPEQLERIKNLKKKRLEKKRISI</sequence>
<organism evidence="2 3">
    <name type="scientific">Cloacibacterium normanense</name>
    <dbReference type="NCBI Taxonomy" id="237258"/>
    <lineage>
        <taxon>Bacteria</taxon>
        <taxon>Pseudomonadati</taxon>
        <taxon>Bacteroidota</taxon>
        <taxon>Flavobacteriia</taxon>
        <taxon>Flavobacteriales</taxon>
        <taxon>Weeksellaceae</taxon>
    </lineage>
</organism>
<accession>A0A2S7I7U4</accession>
<feature type="coiled-coil region" evidence="1">
    <location>
        <begin position="53"/>
        <end position="93"/>
    </location>
</feature>
<dbReference type="AlphaFoldDB" id="A0A2S7I7U4"/>
<dbReference type="Proteomes" id="UP000238565">
    <property type="component" value="Unassembled WGS sequence"/>
</dbReference>
<comment type="caution">
    <text evidence="2">The sequence shown here is derived from an EMBL/GenBank/DDBJ whole genome shotgun (WGS) entry which is preliminary data.</text>
</comment>
<proteinExistence type="predicted"/>
<evidence type="ECO:0000256" key="1">
    <source>
        <dbReference type="SAM" id="Coils"/>
    </source>
</evidence>
<reference evidence="2 3" key="1">
    <citation type="submission" date="2018-02" db="EMBL/GenBank/DDBJ databases">
        <title>Draft genome sequence of bacterial isolates from marine environment.</title>
        <authorList>
            <person name="Singh S.K."/>
            <person name="Hill R."/>
            <person name="Major S."/>
            <person name="Cai H."/>
            <person name="Li Y."/>
        </authorList>
    </citation>
    <scope>NUCLEOTIDE SEQUENCE [LARGE SCALE GENOMIC DNA]</scope>
    <source>
        <strain evidence="2 3">IMET F</strain>
    </source>
</reference>
<gene>
    <name evidence="2" type="ORF">C3729_01020</name>
</gene>
<evidence type="ECO:0000313" key="2">
    <source>
        <dbReference type="EMBL" id="PPZ92624.1"/>
    </source>
</evidence>
<keyword evidence="1" id="KW-0175">Coiled coil</keyword>
<evidence type="ECO:0008006" key="4">
    <source>
        <dbReference type="Google" id="ProtNLM"/>
    </source>
</evidence>
<name>A0A2S7I7U4_9FLAO</name>
<dbReference type="EMBL" id="PTPZ01000001">
    <property type="protein sequence ID" value="PPZ92624.1"/>
    <property type="molecule type" value="Genomic_DNA"/>
</dbReference>
<protein>
    <recommendedName>
        <fullName evidence="4">LTXXQ motif family protein</fullName>
    </recommendedName>
</protein>
<evidence type="ECO:0000313" key="3">
    <source>
        <dbReference type="Proteomes" id="UP000238565"/>
    </source>
</evidence>